<evidence type="ECO:0000259" key="7">
    <source>
        <dbReference type="Pfam" id="PF25005"/>
    </source>
</evidence>
<dbReference type="Proteomes" id="UP000189705">
    <property type="component" value="Unplaced"/>
</dbReference>
<dbReference type="GO" id="GO:0000727">
    <property type="term" value="P:double-strand break repair via break-induced replication"/>
    <property type="evidence" value="ECO:0007669"/>
    <property type="project" value="TreeGrafter"/>
</dbReference>
<dbReference type="InterPro" id="IPR036224">
    <property type="entry name" value="GINS_bundle-like_dom_sf"/>
</dbReference>
<dbReference type="Gene3D" id="3.40.5.50">
    <property type="match status" value="1"/>
</dbReference>
<dbReference type="PANTHER" id="PTHR12772:SF0">
    <property type="entry name" value="DNA REPLICATION COMPLEX GINS PROTEIN PSF2"/>
    <property type="match status" value="1"/>
</dbReference>
<keyword evidence="8" id="KW-1185">Reference proteome</keyword>
<evidence type="ECO:0000256" key="5">
    <source>
        <dbReference type="ARBA" id="ARBA00030871"/>
    </source>
</evidence>
<dbReference type="CDD" id="cd21694">
    <property type="entry name" value="GINS_B_Psf2"/>
    <property type="match status" value="1"/>
</dbReference>
<evidence type="ECO:0000256" key="2">
    <source>
        <dbReference type="ARBA" id="ARBA00010565"/>
    </source>
</evidence>
<dbReference type="InterPro" id="IPR021151">
    <property type="entry name" value="GINS_A"/>
</dbReference>
<dbReference type="SUPFAM" id="SSF158573">
    <property type="entry name" value="GINS helical bundle-like"/>
    <property type="match status" value="1"/>
</dbReference>
<dbReference type="FunFam" id="1.20.58.1020:FF:000001">
    <property type="entry name" value="DNA replication complex GINS protein PSF2"/>
    <property type="match status" value="1"/>
</dbReference>
<dbReference type="GO" id="GO:0000811">
    <property type="term" value="C:GINS complex"/>
    <property type="evidence" value="ECO:0007669"/>
    <property type="project" value="TreeGrafter"/>
</dbReference>
<dbReference type="Pfam" id="PF15366">
    <property type="entry name" value="DUF4597"/>
    <property type="match status" value="1"/>
</dbReference>
<evidence type="ECO:0000259" key="6">
    <source>
        <dbReference type="Pfam" id="PF05916"/>
    </source>
</evidence>
<sequence length="269" mass="30016">MGLKPSCLKGVKTCVSSGSGGGSSEPPALNDKHLKVPAIIITPPTPTGMALSRDTRQPAVAHKSRIAKISGFCPTIVLILTNRHKVDAAKRALPKQPSHIVTLPQQPLTLWLLQGDLGPFNPGLPVEVPLWLAINLKQRQKCRLIPPDWMDVEKLEAIRDQERKEDTFTPMPSPYYMELTKLLLNYASDNIPRADEIRTLVKDTWDTRIAKLRLSADSFVRQQEAHAKLDNLTLMEINTTGTFLTQALNHMYKLRTNLQPSESAQSQDF</sequence>
<protein>
    <recommendedName>
        <fullName evidence="5">GINS complex subunit 2</fullName>
    </recommendedName>
</protein>
<dbReference type="GeneID" id="102385759"/>
<keyword evidence="4" id="KW-0539">Nucleus</keyword>
<accession>A0A1U8D3Y4</accession>
<dbReference type="InterPro" id="IPR027864">
    <property type="entry name" value="DUF4597"/>
</dbReference>
<proteinExistence type="inferred from homology"/>
<dbReference type="InParanoid" id="A0A1U8D3Y4"/>
<feature type="domain" description="GINS subunit" evidence="6">
    <location>
        <begin position="149"/>
        <end position="253"/>
    </location>
</feature>
<dbReference type="Pfam" id="PF25005">
    <property type="entry name" value="PSF2_N"/>
    <property type="match status" value="1"/>
</dbReference>
<reference evidence="9" key="1">
    <citation type="submission" date="2025-08" db="UniProtKB">
        <authorList>
            <consortium name="RefSeq"/>
        </authorList>
    </citation>
    <scope>IDENTIFICATION</scope>
</reference>
<dbReference type="Gene3D" id="1.20.58.1020">
    <property type="match status" value="1"/>
</dbReference>
<dbReference type="KEGG" id="asn:102385759"/>
<dbReference type="AlphaFoldDB" id="A0A1U8D3Y4"/>
<comment type="similarity">
    <text evidence="2">Belongs to the GINS2/PSF2 family.</text>
</comment>
<keyword evidence="3" id="KW-0235">DNA replication</keyword>
<comment type="subcellular location">
    <subcellularLocation>
        <location evidence="1">Nucleus</location>
    </subcellularLocation>
</comment>
<dbReference type="OrthoDB" id="1938138at2759"/>
<gene>
    <name evidence="9" type="primary">LOC102385759</name>
</gene>
<evidence type="ECO:0000256" key="1">
    <source>
        <dbReference type="ARBA" id="ARBA00004123"/>
    </source>
</evidence>
<evidence type="ECO:0000256" key="3">
    <source>
        <dbReference type="ARBA" id="ARBA00022705"/>
    </source>
</evidence>
<name>A0A1U8D3Y4_ALLSI</name>
<feature type="domain" description="DNA replication complex GINS protein PSF2 N-terminal" evidence="7">
    <location>
        <begin position="110"/>
        <end position="145"/>
    </location>
</feature>
<dbReference type="STRING" id="38654.A0A1U8D3Y4"/>
<dbReference type="RefSeq" id="XP_014374996.1">
    <property type="nucleotide sequence ID" value="XM_014519510.1"/>
</dbReference>
<dbReference type="InterPro" id="IPR056784">
    <property type="entry name" value="PSF2_N"/>
</dbReference>
<evidence type="ECO:0000313" key="8">
    <source>
        <dbReference type="Proteomes" id="UP000189705"/>
    </source>
</evidence>
<evidence type="ECO:0000256" key="4">
    <source>
        <dbReference type="ARBA" id="ARBA00023242"/>
    </source>
</evidence>
<dbReference type="Pfam" id="PF05916">
    <property type="entry name" value="Sld5"/>
    <property type="match status" value="1"/>
</dbReference>
<dbReference type="GO" id="GO:0006260">
    <property type="term" value="P:DNA replication"/>
    <property type="evidence" value="ECO:0007669"/>
    <property type="project" value="UniProtKB-KW"/>
</dbReference>
<dbReference type="eggNOG" id="KOG4071">
    <property type="taxonomic scope" value="Eukaryota"/>
</dbReference>
<dbReference type="CDD" id="cd11712">
    <property type="entry name" value="GINS_A_psf2"/>
    <property type="match status" value="1"/>
</dbReference>
<dbReference type="PANTHER" id="PTHR12772">
    <property type="entry name" value="DNA REPLICATION COMPLEX GINS PROTEIN PSF2"/>
    <property type="match status" value="1"/>
</dbReference>
<dbReference type="SUPFAM" id="SSF160059">
    <property type="entry name" value="PriA/YqbF domain"/>
    <property type="match status" value="1"/>
</dbReference>
<organism evidence="8 9">
    <name type="scientific">Alligator sinensis</name>
    <name type="common">Chinese alligator</name>
    <dbReference type="NCBI Taxonomy" id="38654"/>
    <lineage>
        <taxon>Eukaryota</taxon>
        <taxon>Metazoa</taxon>
        <taxon>Chordata</taxon>
        <taxon>Craniata</taxon>
        <taxon>Vertebrata</taxon>
        <taxon>Euteleostomi</taxon>
        <taxon>Archelosauria</taxon>
        <taxon>Archosauria</taxon>
        <taxon>Crocodylia</taxon>
        <taxon>Alligatoridae</taxon>
        <taxon>Alligatorinae</taxon>
        <taxon>Alligator</taxon>
    </lineage>
</organism>
<dbReference type="InterPro" id="IPR007257">
    <property type="entry name" value="GINS_Psf2"/>
</dbReference>
<evidence type="ECO:0000313" key="9">
    <source>
        <dbReference type="RefSeq" id="XP_014374996.1"/>
    </source>
</evidence>